<proteinExistence type="predicted"/>
<dbReference type="GO" id="GO:0005886">
    <property type="term" value="C:plasma membrane"/>
    <property type="evidence" value="ECO:0007669"/>
    <property type="project" value="TreeGrafter"/>
</dbReference>
<keyword evidence="1" id="KW-0472">Membrane</keyword>
<dbReference type="EMBL" id="OY731401">
    <property type="protein sequence ID" value="CAJ1951341.1"/>
    <property type="molecule type" value="Genomic_DNA"/>
</dbReference>
<keyword evidence="1" id="KW-1133">Transmembrane helix</keyword>
<dbReference type="InterPro" id="IPR004158">
    <property type="entry name" value="DUF247_pln"/>
</dbReference>
<accession>A0AA86SV45</accession>
<reference evidence="2" key="1">
    <citation type="submission" date="2023-10" db="EMBL/GenBank/DDBJ databases">
        <authorList>
            <person name="Domelevo Entfellner J.-B."/>
        </authorList>
    </citation>
    <scope>NUCLEOTIDE SEQUENCE</scope>
</reference>
<dbReference type="PANTHER" id="PTHR31414:SF15">
    <property type="entry name" value="PLASMA MEMBRANE FUSION PROTEIN"/>
    <property type="match status" value="1"/>
</dbReference>
<keyword evidence="1" id="KW-0812">Transmembrane</keyword>
<dbReference type="Proteomes" id="UP001189624">
    <property type="component" value="Chromosome 4"/>
</dbReference>
<name>A0AA86SV45_9FABA</name>
<keyword evidence="3" id="KW-1185">Reference proteome</keyword>
<protein>
    <submittedName>
        <fullName evidence="2">Uncharacterized protein</fullName>
    </submittedName>
</protein>
<sequence length="488" mass="54330">MEEITIPSVTELLNSGVRFLPTKSISNISFDAKTCTFYLPTVCLDVNTKVFLKNLVAYEASVASGPLVLTRFTELMNGIIDSEEDARILREKGIIQNHLKSDKEVANLWNGMSKSLRLSREPLLDKVIEDVNKYYNCRLKVKVVKFMKSNVIGAIFLYTGLETFETNANDVSDILVTRANTVVDIVQNVITNLAAAKNLQVASFTLPSDMKNGIEVAERFSYKTDVIQSQAEETARISMEFLKAISESLIIVGTMLLLLAAVGFTDTCVAMDEWVQHPRSESALSRLLPCMDEATTQKTLDISKNTSFQVVDLVNAFVEKVANADLPPMKADKDIYYNQSGPHLPLLCNPFFPNLTERPCDADEISLRGAPTAYQSFICNTSPSGLCITMGRLTPSLYSKIMVANNLSDSLHRHGPLLARLVDCSFVIDTFDQINKDDCPSFKRYTHQTFIGLVLVSAAVMCSVILWVVFVEERRAQISSTKFKSYLN</sequence>
<organism evidence="2 3">
    <name type="scientific">Sphenostylis stenocarpa</name>
    <dbReference type="NCBI Taxonomy" id="92480"/>
    <lineage>
        <taxon>Eukaryota</taxon>
        <taxon>Viridiplantae</taxon>
        <taxon>Streptophyta</taxon>
        <taxon>Embryophyta</taxon>
        <taxon>Tracheophyta</taxon>
        <taxon>Spermatophyta</taxon>
        <taxon>Magnoliopsida</taxon>
        <taxon>eudicotyledons</taxon>
        <taxon>Gunneridae</taxon>
        <taxon>Pentapetalae</taxon>
        <taxon>rosids</taxon>
        <taxon>fabids</taxon>
        <taxon>Fabales</taxon>
        <taxon>Fabaceae</taxon>
        <taxon>Papilionoideae</taxon>
        <taxon>50 kb inversion clade</taxon>
        <taxon>NPAAA clade</taxon>
        <taxon>indigoferoid/millettioid clade</taxon>
        <taxon>Phaseoleae</taxon>
        <taxon>Sphenostylis</taxon>
    </lineage>
</organism>
<gene>
    <name evidence="2" type="ORF">AYBTSS11_LOCUS14724</name>
</gene>
<dbReference type="InterPro" id="IPR040283">
    <property type="entry name" value="DDB_G0292058-like"/>
</dbReference>
<dbReference type="Gramene" id="rna-AYBTSS11_LOCUS14724">
    <property type="protein sequence ID" value="CAJ1951341.1"/>
    <property type="gene ID" value="gene-AYBTSS11_LOCUS14724"/>
</dbReference>
<dbReference type="AlphaFoldDB" id="A0AA86SV45"/>
<dbReference type="Pfam" id="PF03140">
    <property type="entry name" value="DUF247"/>
    <property type="match status" value="1"/>
</dbReference>
<dbReference type="GO" id="GO:0009506">
    <property type="term" value="C:plasmodesma"/>
    <property type="evidence" value="ECO:0007669"/>
    <property type="project" value="TreeGrafter"/>
</dbReference>
<evidence type="ECO:0000256" key="1">
    <source>
        <dbReference type="SAM" id="Phobius"/>
    </source>
</evidence>
<dbReference type="PANTHER" id="PTHR31414">
    <property type="entry name" value="TRANSMEMBRANE PROTEIN DDB_G0292058"/>
    <property type="match status" value="1"/>
</dbReference>
<evidence type="ECO:0000313" key="2">
    <source>
        <dbReference type="EMBL" id="CAJ1951341.1"/>
    </source>
</evidence>
<evidence type="ECO:0000313" key="3">
    <source>
        <dbReference type="Proteomes" id="UP001189624"/>
    </source>
</evidence>
<feature type="transmembrane region" description="Helical" evidence="1">
    <location>
        <begin position="450"/>
        <end position="470"/>
    </location>
</feature>